<keyword evidence="5" id="KW-0539">Nucleus</keyword>
<dbReference type="GO" id="GO:0005681">
    <property type="term" value="C:spliceosomal complex"/>
    <property type="evidence" value="ECO:0007669"/>
    <property type="project" value="TreeGrafter"/>
</dbReference>
<dbReference type="Pfam" id="PF00076">
    <property type="entry name" value="RRM_1"/>
    <property type="match status" value="1"/>
</dbReference>
<dbReference type="InterPro" id="IPR012677">
    <property type="entry name" value="Nucleotide-bd_a/b_plait_sf"/>
</dbReference>
<dbReference type="SUPFAM" id="SSF46565">
    <property type="entry name" value="Chaperone J-domain"/>
    <property type="match status" value="1"/>
</dbReference>
<evidence type="ECO:0000256" key="2">
    <source>
        <dbReference type="ARBA" id="ARBA00004496"/>
    </source>
</evidence>
<evidence type="ECO:0000259" key="7">
    <source>
        <dbReference type="PROSITE" id="PS50076"/>
    </source>
</evidence>
<accession>T2M4H8</accession>
<dbReference type="InterPro" id="IPR035979">
    <property type="entry name" value="RBD_domain_sf"/>
</dbReference>
<dbReference type="SUPFAM" id="SSF54928">
    <property type="entry name" value="RNA-binding domain, RBD"/>
    <property type="match status" value="1"/>
</dbReference>
<evidence type="ECO:0000256" key="5">
    <source>
        <dbReference type="ARBA" id="ARBA00023242"/>
    </source>
</evidence>
<keyword evidence="6" id="KW-0175">Coiled coil</keyword>
<dbReference type="InterPro" id="IPR036869">
    <property type="entry name" value="J_dom_sf"/>
</dbReference>
<dbReference type="CDD" id="cd06257">
    <property type="entry name" value="DnaJ"/>
    <property type="match status" value="1"/>
</dbReference>
<dbReference type="GO" id="GO:0000390">
    <property type="term" value="P:spliceosomal complex disassembly"/>
    <property type="evidence" value="ECO:0007669"/>
    <property type="project" value="TreeGrafter"/>
</dbReference>
<dbReference type="PANTHER" id="PTHR44313">
    <property type="entry name" value="DNAJ HOMOLOG SUBFAMILY C MEMBER 17"/>
    <property type="match status" value="1"/>
</dbReference>
<evidence type="ECO:0000256" key="4">
    <source>
        <dbReference type="ARBA" id="ARBA00023186"/>
    </source>
</evidence>
<name>T2M4H8_HYDVU</name>
<dbReference type="InterPro" id="IPR001623">
    <property type="entry name" value="DnaJ_domain"/>
</dbReference>
<dbReference type="Gene3D" id="1.10.287.110">
    <property type="entry name" value="DnaJ domain"/>
    <property type="match status" value="1"/>
</dbReference>
<gene>
    <name evidence="8" type="primary">DNAJC17</name>
</gene>
<dbReference type="SMART" id="SM00271">
    <property type="entry name" value="DnaJ"/>
    <property type="match status" value="1"/>
</dbReference>
<reference evidence="8" key="1">
    <citation type="journal article" date="2013" name="Genome Biol. Evol.">
        <title>Punctuated emergences of genetic and phenotypic innovations in eumetazoan, bilaterian, euteleostome, and hominidae ancestors.</title>
        <authorList>
            <person name="Wenger Y."/>
            <person name="Galliot B."/>
        </authorList>
    </citation>
    <scope>NUCLEOTIDE SEQUENCE</scope>
    <source>
        <tissue evidence="8">Whole animals</tissue>
    </source>
</reference>
<dbReference type="PROSITE" id="PS50076">
    <property type="entry name" value="DNAJ_2"/>
    <property type="match status" value="1"/>
</dbReference>
<keyword evidence="4" id="KW-0143">Chaperone</keyword>
<dbReference type="InterPro" id="IPR034254">
    <property type="entry name" value="DNAJC17_RRM"/>
</dbReference>
<feature type="domain" description="J" evidence="7">
    <location>
        <begin position="2"/>
        <end position="67"/>
    </location>
</feature>
<dbReference type="Pfam" id="PF00226">
    <property type="entry name" value="DnaJ"/>
    <property type="match status" value="1"/>
</dbReference>
<dbReference type="PRINTS" id="PR00625">
    <property type="entry name" value="JDOMAIN"/>
</dbReference>
<feature type="coiled-coil region" evidence="6">
    <location>
        <begin position="84"/>
        <end position="129"/>
    </location>
</feature>
<dbReference type="GO" id="GO:0005737">
    <property type="term" value="C:cytoplasm"/>
    <property type="evidence" value="ECO:0007669"/>
    <property type="project" value="UniProtKB-SubCell"/>
</dbReference>
<comment type="subcellular location">
    <subcellularLocation>
        <location evidence="2">Cytoplasm</location>
    </subcellularLocation>
    <subcellularLocation>
        <location evidence="1">Nucleus</location>
    </subcellularLocation>
</comment>
<dbReference type="InterPro" id="IPR052094">
    <property type="entry name" value="Pre-mRNA-splicing_ERAD"/>
</dbReference>
<evidence type="ECO:0000256" key="3">
    <source>
        <dbReference type="ARBA" id="ARBA00022490"/>
    </source>
</evidence>
<dbReference type="AlphaFoldDB" id="T2M4H8"/>
<organism evidence="8">
    <name type="scientific">Hydra vulgaris</name>
    <name type="common">Hydra</name>
    <name type="synonym">Hydra attenuata</name>
    <dbReference type="NCBI Taxonomy" id="6087"/>
    <lineage>
        <taxon>Eukaryota</taxon>
        <taxon>Metazoa</taxon>
        <taxon>Cnidaria</taxon>
        <taxon>Hydrozoa</taxon>
        <taxon>Hydroidolina</taxon>
        <taxon>Anthoathecata</taxon>
        <taxon>Aplanulata</taxon>
        <taxon>Hydridae</taxon>
        <taxon>Hydra</taxon>
    </lineage>
</organism>
<proteinExistence type="evidence at transcript level"/>
<evidence type="ECO:0000313" key="8">
    <source>
        <dbReference type="EMBL" id="CDG67019.1"/>
    </source>
</evidence>
<dbReference type="EMBL" id="HAAD01000787">
    <property type="protein sequence ID" value="CDG67019.1"/>
    <property type="molecule type" value="mRNA"/>
</dbReference>
<dbReference type="CDD" id="cd12429">
    <property type="entry name" value="RRM_DNAJC17"/>
    <property type="match status" value="1"/>
</dbReference>
<protein>
    <submittedName>
        <fullName evidence="8">DnaJ homolog subfamily C member 17</fullName>
    </submittedName>
</protein>
<dbReference type="InterPro" id="IPR000504">
    <property type="entry name" value="RRM_dom"/>
</dbReference>
<dbReference type="OrthoDB" id="259708at2759"/>
<sequence length="285" mass="32495">MNYYELLGVTFESTENEILKAYRKKALLCHPDKNPDNPKAAELFIEIAEALKILTDPKAREALNKVIKAKEAAKLRTKAYDAKRKKFKEDLENREKAAQEAVSNDTLNAERLAAEIKRLRSEGSRLLKEQQLLVEKQLNEDRLKKHAETSPKLKVTWACSNDHQNGGYNERVLKQCFEKYGPVSAIVLSKKNGLAIVEFMHHIHANMALEFEKGLDENPFQCSWLEGANFEKSQKKQVSSLQKMTGTANQSTDSDFESIVLAKMRQAEERKRLAQKIMEEDAASQ</sequence>
<dbReference type="PANTHER" id="PTHR44313:SF1">
    <property type="entry name" value="DNAJ HOMOLOG SUBFAMILY C MEMBER 17"/>
    <property type="match status" value="1"/>
</dbReference>
<dbReference type="Gene3D" id="3.30.70.330">
    <property type="match status" value="1"/>
</dbReference>
<keyword evidence="3" id="KW-0963">Cytoplasm</keyword>
<evidence type="ECO:0000256" key="6">
    <source>
        <dbReference type="SAM" id="Coils"/>
    </source>
</evidence>
<dbReference type="GO" id="GO:0003723">
    <property type="term" value="F:RNA binding"/>
    <property type="evidence" value="ECO:0007669"/>
    <property type="project" value="InterPro"/>
</dbReference>
<evidence type="ECO:0000256" key="1">
    <source>
        <dbReference type="ARBA" id="ARBA00004123"/>
    </source>
</evidence>